<gene>
    <name evidence="2" type="ORF">QR79_31640</name>
</gene>
<dbReference type="InterPro" id="IPR045090">
    <property type="entry name" value="Pept_M3A_M3B"/>
</dbReference>
<accession>A0ABR5GMY1</accession>
<sequence>MRGVTAEHEPNPFSEPVWTTPHGLPPFERIAPAHYEPAFERALAQHVAEIEAIAGNPEPPAFANTIGALERSG</sequence>
<feature type="non-terminal residue" evidence="2">
    <location>
        <position position="73"/>
    </location>
</feature>
<protein>
    <submittedName>
        <fullName evidence="2">Uncharacterized protein</fullName>
    </submittedName>
</protein>
<dbReference type="SUPFAM" id="SSF55486">
    <property type="entry name" value="Metalloproteases ('zincins'), catalytic domain"/>
    <property type="match status" value="1"/>
</dbReference>
<evidence type="ECO:0000313" key="3">
    <source>
        <dbReference type="Proteomes" id="UP000036471"/>
    </source>
</evidence>
<name>A0ABR5GMY1_9HYPH</name>
<evidence type="ECO:0000313" key="2">
    <source>
        <dbReference type="EMBL" id="KMO09965.1"/>
    </source>
</evidence>
<reference evidence="2 3" key="1">
    <citation type="submission" date="2014-11" db="EMBL/GenBank/DDBJ databases">
        <title>Comparative genomics of Methylobacterium species.</title>
        <authorList>
            <person name="Chaudhry V."/>
            <person name="Patil P.B."/>
        </authorList>
    </citation>
    <scope>NUCLEOTIDE SEQUENCE [LARGE SCALE GENOMIC DNA]</scope>
    <source>
        <strain evidence="2 3">SE3.6</strain>
    </source>
</reference>
<dbReference type="EMBL" id="JTHG01000502">
    <property type="protein sequence ID" value="KMO09965.1"/>
    <property type="molecule type" value="Genomic_DNA"/>
</dbReference>
<organism evidence="2 3">
    <name type="scientific">Methylobacterium indicum</name>
    <dbReference type="NCBI Taxonomy" id="1775910"/>
    <lineage>
        <taxon>Bacteria</taxon>
        <taxon>Pseudomonadati</taxon>
        <taxon>Pseudomonadota</taxon>
        <taxon>Alphaproteobacteria</taxon>
        <taxon>Hyphomicrobiales</taxon>
        <taxon>Methylobacteriaceae</taxon>
        <taxon>Methylobacterium</taxon>
    </lineage>
</organism>
<feature type="compositionally biased region" description="Basic and acidic residues" evidence="1">
    <location>
        <begin position="1"/>
        <end position="10"/>
    </location>
</feature>
<comment type="caution">
    <text evidence="2">The sequence shown here is derived from an EMBL/GenBank/DDBJ whole genome shotgun (WGS) entry which is preliminary data.</text>
</comment>
<dbReference type="Gene3D" id="1.10.1370.40">
    <property type="match status" value="1"/>
</dbReference>
<dbReference type="PANTHER" id="PTHR43660:SF1">
    <property type="entry name" value="DIPEPTIDYL CARBOXYPEPTIDASE"/>
    <property type="match status" value="1"/>
</dbReference>
<evidence type="ECO:0000256" key="1">
    <source>
        <dbReference type="SAM" id="MobiDB-lite"/>
    </source>
</evidence>
<dbReference type="Proteomes" id="UP000036471">
    <property type="component" value="Unassembled WGS sequence"/>
</dbReference>
<keyword evidence="3" id="KW-1185">Reference proteome</keyword>
<dbReference type="PANTHER" id="PTHR43660">
    <property type="entry name" value="DIPEPTIDYL CARBOXYPEPTIDASE"/>
    <property type="match status" value="1"/>
</dbReference>
<proteinExistence type="predicted"/>
<feature type="region of interest" description="Disordered" evidence="1">
    <location>
        <begin position="1"/>
        <end position="22"/>
    </location>
</feature>